<dbReference type="EC" id="2.7.7.41" evidence="6"/>
<proteinExistence type="inferred from homology"/>
<comment type="pathway">
    <text evidence="3">Phospholipid metabolism; CDP-diacylglycerol biosynthesis; CDP-diacylglycerol from sn-glycerol 3-phosphate: step 3/3.</text>
</comment>
<evidence type="ECO:0000256" key="9">
    <source>
        <dbReference type="ARBA" id="ARBA00022679"/>
    </source>
</evidence>
<evidence type="ECO:0000256" key="10">
    <source>
        <dbReference type="ARBA" id="ARBA00022695"/>
    </source>
</evidence>
<sequence length="332" mass="37409">MDGEKRPELASLLQTLPPVEFGCIYGSSLHPNNSDKTSMIDYILGVADPLEWHAENLKMNRNHYASWMVHLGGERLITGVADHIGVGVHFNPFVSHENQMFKYGVVRTHDLVQDILEWKRFYLSGRLQKPVNVIVDNLDIEKLNSVNLKAVTSAALILLPSKFSEEELYAKICSLSYMGDLRMLFAEDKNKVKKIVQGQFHLFQRMYSPLLEEFAARDLFRLSTSVDKKVNIVQDCGLSTTGSLVSYLPSTVRSKMGIKLGEEKVFDESGRAARKVLLKSDEAAYYVRNILRNKVMVSSARQAVAGLVTAGAVHGFKYLGNKMHKAWKSWLV</sequence>
<comment type="similarity">
    <text evidence="5">Belongs to the TAM41 family.</text>
</comment>
<dbReference type="PIRSF" id="PIRSF028840">
    <property type="entry name" value="Mmp37"/>
    <property type="match status" value="1"/>
</dbReference>
<evidence type="ECO:0000313" key="20">
    <source>
        <dbReference type="Proteomes" id="UP001632038"/>
    </source>
</evidence>
<evidence type="ECO:0000256" key="12">
    <source>
        <dbReference type="ARBA" id="ARBA00022842"/>
    </source>
</evidence>
<evidence type="ECO:0000256" key="6">
    <source>
        <dbReference type="ARBA" id="ARBA00012487"/>
    </source>
</evidence>
<dbReference type="GO" id="GO:0004605">
    <property type="term" value="F:phosphatidate cytidylyltransferase activity"/>
    <property type="evidence" value="ECO:0007669"/>
    <property type="project" value="UniProtKB-EC"/>
</dbReference>
<comment type="subcellular location">
    <subcellularLocation>
        <location evidence="2">Mitochondrion inner membrane</location>
        <topology evidence="2">Peripheral membrane protein</topology>
        <orientation evidence="2">Matrix side</orientation>
    </subcellularLocation>
</comment>
<evidence type="ECO:0000256" key="11">
    <source>
        <dbReference type="ARBA" id="ARBA00022792"/>
    </source>
</evidence>
<keyword evidence="10" id="KW-0548">Nucleotidyltransferase</keyword>
<dbReference type="Proteomes" id="UP001632038">
    <property type="component" value="Unassembled WGS sequence"/>
</dbReference>
<name>A0ABD3BIR3_9LAMI</name>
<accession>A0ABD3BIR3</accession>
<evidence type="ECO:0000256" key="13">
    <source>
        <dbReference type="ARBA" id="ARBA00023098"/>
    </source>
</evidence>
<keyword evidence="12" id="KW-0460">Magnesium</keyword>
<gene>
    <name evidence="19" type="ORF">CASFOL_039039</name>
</gene>
<evidence type="ECO:0000256" key="17">
    <source>
        <dbReference type="ARBA" id="ARBA00023264"/>
    </source>
</evidence>
<organism evidence="19 20">
    <name type="scientific">Castilleja foliolosa</name>
    <dbReference type="NCBI Taxonomy" id="1961234"/>
    <lineage>
        <taxon>Eukaryota</taxon>
        <taxon>Viridiplantae</taxon>
        <taxon>Streptophyta</taxon>
        <taxon>Embryophyta</taxon>
        <taxon>Tracheophyta</taxon>
        <taxon>Spermatophyta</taxon>
        <taxon>Magnoliopsida</taxon>
        <taxon>eudicotyledons</taxon>
        <taxon>Gunneridae</taxon>
        <taxon>Pentapetalae</taxon>
        <taxon>asterids</taxon>
        <taxon>lamiids</taxon>
        <taxon>Lamiales</taxon>
        <taxon>Orobanchaceae</taxon>
        <taxon>Pedicularideae</taxon>
        <taxon>Castillejinae</taxon>
        <taxon>Castilleja</taxon>
    </lineage>
</organism>
<keyword evidence="8" id="KW-0444">Lipid biosynthesis</keyword>
<evidence type="ECO:0000256" key="7">
    <source>
        <dbReference type="ARBA" id="ARBA00018337"/>
    </source>
</evidence>
<evidence type="ECO:0000256" key="8">
    <source>
        <dbReference type="ARBA" id="ARBA00022516"/>
    </source>
</evidence>
<keyword evidence="9" id="KW-0808">Transferase</keyword>
<evidence type="ECO:0000256" key="3">
    <source>
        <dbReference type="ARBA" id="ARBA00005119"/>
    </source>
</evidence>
<evidence type="ECO:0000256" key="16">
    <source>
        <dbReference type="ARBA" id="ARBA00023209"/>
    </source>
</evidence>
<evidence type="ECO:0000256" key="15">
    <source>
        <dbReference type="ARBA" id="ARBA00023136"/>
    </source>
</evidence>
<evidence type="ECO:0000256" key="5">
    <source>
        <dbReference type="ARBA" id="ARBA00005458"/>
    </source>
</evidence>
<comment type="pathway">
    <text evidence="4">Lipid metabolism.</text>
</comment>
<dbReference type="PANTHER" id="PTHR13619">
    <property type="entry name" value="PHOSPHATIDATE CYTIDYLYLTRANSFERASE, MITOCHONDRIAL"/>
    <property type="match status" value="1"/>
</dbReference>
<dbReference type="GO" id="GO:0008654">
    <property type="term" value="P:phospholipid biosynthetic process"/>
    <property type="evidence" value="ECO:0007669"/>
    <property type="project" value="UniProtKB-KW"/>
</dbReference>
<evidence type="ECO:0000256" key="1">
    <source>
        <dbReference type="ARBA" id="ARBA00001946"/>
    </source>
</evidence>
<evidence type="ECO:0000256" key="14">
    <source>
        <dbReference type="ARBA" id="ARBA00023128"/>
    </source>
</evidence>
<evidence type="ECO:0000256" key="18">
    <source>
        <dbReference type="ARBA" id="ARBA00029893"/>
    </source>
</evidence>
<dbReference type="GO" id="GO:0005743">
    <property type="term" value="C:mitochondrial inner membrane"/>
    <property type="evidence" value="ECO:0007669"/>
    <property type="project" value="UniProtKB-SubCell"/>
</dbReference>
<dbReference type="EMBL" id="JAVIJP010000087">
    <property type="protein sequence ID" value="KAL3616645.1"/>
    <property type="molecule type" value="Genomic_DNA"/>
</dbReference>
<comment type="caution">
    <text evidence="19">The sequence shown here is derived from an EMBL/GenBank/DDBJ whole genome shotgun (WGS) entry which is preliminary data.</text>
</comment>
<keyword evidence="16" id="KW-0594">Phospholipid biosynthesis</keyword>
<keyword evidence="14" id="KW-0496">Mitochondrion</keyword>
<dbReference type="AlphaFoldDB" id="A0ABD3BIR3"/>
<evidence type="ECO:0000313" key="19">
    <source>
        <dbReference type="EMBL" id="KAL3616645.1"/>
    </source>
</evidence>
<keyword evidence="11" id="KW-0999">Mitochondrion inner membrane</keyword>
<keyword evidence="15" id="KW-0472">Membrane</keyword>
<evidence type="ECO:0000256" key="2">
    <source>
        <dbReference type="ARBA" id="ARBA00004443"/>
    </source>
</evidence>
<keyword evidence="13" id="KW-0443">Lipid metabolism</keyword>
<dbReference type="InterPro" id="IPR015222">
    <property type="entry name" value="Tam41"/>
</dbReference>
<comment type="cofactor">
    <cofactor evidence="1">
        <name>Mg(2+)</name>
        <dbReference type="ChEBI" id="CHEBI:18420"/>
    </cofactor>
</comment>
<keyword evidence="17" id="KW-1208">Phospholipid metabolism</keyword>
<dbReference type="Pfam" id="PF09139">
    <property type="entry name" value="Tam41_Mmp37"/>
    <property type="match status" value="1"/>
</dbReference>
<keyword evidence="20" id="KW-1185">Reference proteome</keyword>
<protein>
    <recommendedName>
        <fullName evidence="7">Phosphatidate cytidylyltransferase, mitochondrial</fullName>
        <ecNumber evidence="6">2.7.7.41</ecNumber>
    </recommendedName>
    <alternativeName>
        <fullName evidence="18">CDP-diacylglycerol synthase</fullName>
    </alternativeName>
</protein>
<evidence type="ECO:0000256" key="4">
    <source>
        <dbReference type="ARBA" id="ARBA00005189"/>
    </source>
</evidence>
<reference evidence="20" key="1">
    <citation type="journal article" date="2024" name="IScience">
        <title>Strigolactones Initiate the Formation of Haustorium-like Structures in Castilleja.</title>
        <authorList>
            <person name="Buerger M."/>
            <person name="Peterson D."/>
            <person name="Chory J."/>
        </authorList>
    </citation>
    <scope>NUCLEOTIDE SEQUENCE [LARGE SCALE GENOMIC DNA]</scope>
</reference>
<dbReference type="PANTHER" id="PTHR13619:SF0">
    <property type="entry name" value="PHOSPHATIDATE CYTIDYLYLTRANSFERASE, MITOCHONDRIAL"/>
    <property type="match status" value="1"/>
</dbReference>